<dbReference type="SMART" id="SM00530">
    <property type="entry name" value="HTH_XRE"/>
    <property type="match status" value="1"/>
</dbReference>
<dbReference type="SUPFAM" id="SSF47413">
    <property type="entry name" value="lambda repressor-like DNA-binding domains"/>
    <property type="match status" value="1"/>
</dbReference>
<evidence type="ECO:0000259" key="1">
    <source>
        <dbReference type="PROSITE" id="PS50943"/>
    </source>
</evidence>
<protein>
    <recommendedName>
        <fullName evidence="1">HTH cro/C1-type domain-containing protein</fullName>
    </recommendedName>
</protein>
<dbReference type="Proteomes" id="UP000177885">
    <property type="component" value="Unassembled WGS sequence"/>
</dbReference>
<proteinExistence type="predicted"/>
<reference evidence="2 3" key="1">
    <citation type="journal article" date="2016" name="Nat. Commun.">
        <title>Thousands of microbial genomes shed light on interconnected biogeochemical processes in an aquifer system.</title>
        <authorList>
            <person name="Anantharaman K."/>
            <person name="Brown C.T."/>
            <person name="Hug L.A."/>
            <person name="Sharon I."/>
            <person name="Castelle C.J."/>
            <person name="Probst A.J."/>
            <person name="Thomas B.C."/>
            <person name="Singh A."/>
            <person name="Wilkins M.J."/>
            <person name="Karaoz U."/>
            <person name="Brodie E.L."/>
            <person name="Williams K.H."/>
            <person name="Hubbard S.S."/>
            <person name="Banfield J.F."/>
        </authorList>
    </citation>
    <scope>NUCLEOTIDE SEQUENCE [LARGE SCALE GENOMIC DNA]</scope>
</reference>
<dbReference type="Pfam" id="PF13443">
    <property type="entry name" value="HTH_26"/>
    <property type="match status" value="1"/>
</dbReference>
<dbReference type="EMBL" id="MGDT01000004">
    <property type="protein sequence ID" value="OGL67022.1"/>
    <property type="molecule type" value="Genomic_DNA"/>
</dbReference>
<dbReference type="InterPro" id="IPR010982">
    <property type="entry name" value="Lambda_DNA-bd_dom_sf"/>
</dbReference>
<organism evidence="2 3">
    <name type="scientific">Candidatus Uhrbacteria bacterium RIFCSPHIGHO2_01_FULL_63_20</name>
    <dbReference type="NCBI Taxonomy" id="1802385"/>
    <lineage>
        <taxon>Bacteria</taxon>
        <taxon>Candidatus Uhriibacteriota</taxon>
    </lineage>
</organism>
<gene>
    <name evidence="2" type="ORF">A2856_00855</name>
</gene>
<dbReference type="Gene3D" id="1.10.260.40">
    <property type="entry name" value="lambda repressor-like DNA-binding domains"/>
    <property type="match status" value="1"/>
</dbReference>
<dbReference type="PROSITE" id="PS50943">
    <property type="entry name" value="HTH_CROC1"/>
    <property type="match status" value="1"/>
</dbReference>
<evidence type="ECO:0000313" key="2">
    <source>
        <dbReference type="EMBL" id="OGL67022.1"/>
    </source>
</evidence>
<feature type="domain" description="HTH cro/C1-type" evidence="1">
    <location>
        <begin position="6"/>
        <end position="61"/>
    </location>
</feature>
<dbReference type="AlphaFoldDB" id="A0A1F7TM21"/>
<name>A0A1F7TM21_9BACT</name>
<dbReference type="STRING" id="1802385.A2856_00855"/>
<evidence type="ECO:0000313" key="3">
    <source>
        <dbReference type="Proteomes" id="UP000177885"/>
    </source>
</evidence>
<sequence>MVEIRLKSIANRLGKSVSDIARETGLNRNTVTGLFHDKVDGIKFATIDLLCDTYGIRLEDLIVRKETRVGAAPGSRIIRELRMEPPFFSWAPLNALHKPPAHFFQDGVGKSYTFFARGQTERFFDRAELNRFASRTLERYEGDGAMEVHAAFLRARDQLAAAVAGLAAQPVGRFLNADLPKTAQRLSDLRSDMLSTSQWIDAFDCGMRDERVGQVERAHGFTRAETSLLLASGEQTPSVLRRLAVLRLAQANTGVEHRDAKKFLSAYPFVSAEELAADIEAYAKRPETLAFEVETLSRLPKAHADAVRNLLRVKNLRINPLEFFARLDAWRDEREEADRGARFQLDRLLRVIAERSHLAYPLALYLLPQESEGALNGLVGEQALQTRRDEGFLVALEHGGYKAYEGAWAVSVQDDLVSRNMSQLAYANL</sequence>
<dbReference type="GO" id="GO:0003677">
    <property type="term" value="F:DNA binding"/>
    <property type="evidence" value="ECO:0007669"/>
    <property type="project" value="InterPro"/>
</dbReference>
<accession>A0A1F7TM21</accession>
<comment type="caution">
    <text evidence="2">The sequence shown here is derived from an EMBL/GenBank/DDBJ whole genome shotgun (WGS) entry which is preliminary data.</text>
</comment>
<dbReference type="InterPro" id="IPR001387">
    <property type="entry name" value="Cro/C1-type_HTH"/>
</dbReference>